<sequence>MVGEVVVRGRPRGVARRPREFLGFAGAHHLSVSTVPYALAEADQAQTDLVETGRRRGKVAGSPPQKA</sequence>
<gene>
    <name evidence="1" type="ORF">DMA12_15485</name>
</gene>
<dbReference type="RefSeq" id="WP_020647209.1">
    <property type="nucleotide sequence ID" value="NZ_QHHU01000019.1"/>
</dbReference>
<reference evidence="1 2" key="1">
    <citation type="submission" date="2018-05" db="EMBL/GenBank/DDBJ databases">
        <title>Evolution of GPA BGCs.</title>
        <authorList>
            <person name="Waglechner N."/>
            <person name="Wright G.D."/>
        </authorList>
    </citation>
    <scope>NUCLEOTIDE SEQUENCE [LARGE SCALE GENOMIC DNA]</scope>
    <source>
        <strain evidence="1 2">DSM 5908</strain>
    </source>
</reference>
<protein>
    <submittedName>
        <fullName evidence="1">Uncharacterized protein</fullName>
    </submittedName>
</protein>
<evidence type="ECO:0000313" key="1">
    <source>
        <dbReference type="EMBL" id="RSM44575.1"/>
    </source>
</evidence>
<proteinExistence type="predicted"/>
<dbReference type="Proteomes" id="UP000286716">
    <property type="component" value="Unassembled WGS sequence"/>
</dbReference>
<organism evidence="1 2">
    <name type="scientific">Amycolatopsis balhimycina DSM 5908</name>
    <dbReference type="NCBI Taxonomy" id="1081091"/>
    <lineage>
        <taxon>Bacteria</taxon>
        <taxon>Bacillati</taxon>
        <taxon>Actinomycetota</taxon>
        <taxon>Actinomycetes</taxon>
        <taxon>Pseudonocardiales</taxon>
        <taxon>Pseudonocardiaceae</taxon>
        <taxon>Amycolatopsis</taxon>
    </lineage>
</organism>
<dbReference type="EMBL" id="QHHU01000019">
    <property type="protein sequence ID" value="RSM44575.1"/>
    <property type="molecule type" value="Genomic_DNA"/>
</dbReference>
<keyword evidence="2" id="KW-1185">Reference proteome</keyword>
<name>A0A428WNC8_AMYBA</name>
<dbReference type="AlphaFoldDB" id="A0A428WNC8"/>
<accession>A0A428WNC8</accession>
<evidence type="ECO:0000313" key="2">
    <source>
        <dbReference type="Proteomes" id="UP000286716"/>
    </source>
</evidence>
<comment type="caution">
    <text evidence="1">The sequence shown here is derived from an EMBL/GenBank/DDBJ whole genome shotgun (WGS) entry which is preliminary data.</text>
</comment>